<comment type="similarity">
    <text evidence="1">Belongs to the GerABKA family.</text>
</comment>
<evidence type="ECO:0000313" key="4">
    <source>
        <dbReference type="EMBL" id="MFB9753561.1"/>
    </source>
</evidence>
<accession>A0ABV5VZY2</accession>
<protein>
    <submittedName>
        <fullName evidence="4">Spore germination protein</fullName>
    </submittedName>
</protein>
<reference evidence="4 5" key="1">
    <citation type="submission" date="2024-09" db="EMBL/GenBank/DDBJ databases">
        <authorList>
            <person name="Sun Q."/>
            <person name="Mori K."/>
        </authorList>
    </citation>
    <scope>NUCLEOTIDE SEQUENCE [LARGE SCALE GENOMIC DNA]</scope>
    <source>
        <strain evidence="4 5">JCM 12520</strain>
    </source>
</reference>
<keyword evidence="2 3" id="KW-0472">Membrane</keyword>
<dbReference type="EMBL" id="JBHMAG010000012">
    <property type="protein sequence ID" value="MFB9753561.1"/>
    <property type="molecule type" value="Genomic_DNA"/>
</dbReference>
<dbReference type="InterPro" id="IPR004995">
    <property type="entry name" value="Spore_Ger"/>
</dbReference>
<evidence type="ECO:0000256" key="3">
    <source>
        <dbReference type="SAM" id="Phobius"/>
    </source>
</evidence>
<evidence type="ECO:0000313" key="5">
    <source>
        <dbReference type="Proteomes" id="UP001589619"/>
    </source>
</evidence>
<dbReference type="PANTHER" id="PTHR22550">
    <property type="entry name" value="SPORE GERMINATION PROTEIN"/>
    <property type="match status" value="1"/>
</dbReference>
<dbReference type="InterPro" id="IPR050768">
    <property type="entry name" value="UPF0353/GerABKA_families"/>
</dbReference>
<dbReference type="Pfam" id="PF03323">
    <property type="entry name" value="GerA"/>
    <property type="match status" value="1"/>
</dbReference>
<dbReference type="Proteomes" id="UP001589619">
    <property type="component" value="Unassembled WGS sequence"/>
</dbReference>
<keyword evidence="5" id="KW-1185">Reference proteome</keyword>
<feature type="transmembrane region" description="Helical" evidence="3">
    <location>
        <begin position="384"/>
        <end position="405"/>
    </location>
</feature>
<organism evidence="4 5">
    <name type="scientific">Paenibacillus hodogayensis</name>
    <dbReference type="NCBI Taxonomy" id="279208"/>
    <lineage>
        <taxon>Bacteria</taxon>
        <taxon>Bacillati</taxon>
        <taxon>Bacillota</taxon>
        <taxon>Bacilli</taxon>
        <taxon>Bacillales</taxon>
        <taxon>Paenibacillaceae</taxon>
        <taxon>Paenibacillus</taxon>
    </lineage>
</organism>
<keyword evidence="3" id="KW-0812">Transmembrane</keyword>
<feature type="transmembrane region" description="Helical" evidence="3">
    <location>
        <begin position="417"/>
        <end position="441"/>
    </location>
</feature>
<comment type="caution">
    <text evidence="4">The sequence shown here is derived from an EMBL/GenBank/DDBJ whole genome shotgun (WGS) entry which is preliminary data.</text>
</comment>
<dbReference type="PIRSF" id="PIRSF005690">
    <property type="entry name" value="GerBA"/>
    <property type="match status" value="1"/>
</dbReference>
<keyword evidence="3" id="KW-1133">Transmembrane helix</keyword>
<gene>
    <name evidence="4" type="ORF">ACFFNY_18495</name>
</gene>
<dbReference type="PANTHER" id="PTHR22550:SF5">
    <property type="entry name" value="LEUCINE ZIPPER PROTEIN 4"/>
    <property type="match status" value="1"/>
</dbReference>
<evidence type="ECO:0000256" key="1">
    <source>
        <dbReference type="ARBA" id="ARBA00005278"/>
    </source>
</evidence>
<proteinExistence type="inferred from homology"/>
<sequence>MNTNDLERATSWSEQQLEQLFAGSADVQIQTYRFGERDSSSGTMLIYSEGLCDSGEIVKTVLPALNRAYHENGLQHLQNGRSFSSLPLIALSENGQANAKDLMDAVYQGDLVISFLETGMLYKLNICHRPERSPGESSTEISIKGPKDGFVEDATINIALIRKRIRSNTLCTETTILGRRTRTKIGLLYISDIISSDILKEVRKRLKKIDVDGIYSISQLEDALSDVKYSLFPLLDFTGRPDYAVASLLAGRFIIVIDGNPMVLIGPATFDLLLKSPEDMHFNFWYVSLTRLIRVISFWLAVLLPGFWVALSAFHQDQFPFRFMATISVARIGLPLSAQMEMFLLLMLLEIFREAGVRLPSSIGQTLTVVGGFIVGDAAIRAGLVSPAVVVVGSITAVSGATLVNQSLGTVVSVMRLAVFLVSCVVGMFGFILSLILLLFYMSKLRSFGIPYLAPISPPVFKDFLKANFRLPWSKMTSRPQTLHTSDPDHQGDDSP</sequence>
<evidence type="ECO:0000256" key="2">
    <source>
        <dbReference type="ARBA" id="ARBA00023136"/>
    </source>
</evidence>
<feature type="transmembrane region" description="Helical" evidence="3">
    <location>
        <begin position="292"/>
        <end position="311"/>
    </location>
</feature>
<name>A0ABV5VZY2_9BACL</name>
<dbReference type="RefSeq" id="WP_344901052.1">
    <property type="nucleotide sequence ID" value="NZ_BAAAYO010000001.1"/>
</dbReference>